<comment type="caution">
    <text evidence="1">The sequence shown here is derived from an EMBL/GenBank/DDBJ whole genome shotgun (WGS) entry which is preliminary data.</text>
</comment>
<dbReference type="Proteomes" id="UP000727506">
    <property type="component" value="Unassembled WGS sequence"/>
</dbReference>
<dbReference type="EMBL" id="JAGZSV010000006">
    <property type="protein sequence ID" value="MBS6940041.1"/>
    <property type="molecule type" value="Genomic_DNA"/>
</dbReference>
<reference evidence="1" key="1">
    <citation type="submission" date="2021-02" db="EMBL/GenBank/DDBJ databases">
        <title>Infant gut strain persistence is associated with maternal origin, phylogeny, and functional potential including surface adhesion and iron acquisition.</title>
        <authorList>
            <person name="Lou Y.C."/>
        </authorList>
    </citation>
    <scope>NUCLEOTIDE SEQUENCE</scope>
    <source>
        <strain evidence="1">L2_039_000G1_dasL2_039_000G1_concoct_11</strain>
    </source>
</reference>
<organism evidence="1 2">
    <name type="scientific">Slackia piriformis</name>
    <dbReference type="NCBI Taxonomy" id="626934"/>
    <lineage>
        <taxon>Bacteria</taxon>
        <taxon>Bacillati</taxon>
        <taxon>Actinomycetota</taxon>
        <taxon>Coriobacteriia</taxon>
        <taxon>Eggerthellales</taxon>
        <taxon>Eggerthellaceae</taxon>
        <taxon>Slackia</taxon>
    </lineage>
</organism>
<accession>A0A943UYN1</accession>
<evidence type="ECO:0000313" key="2">
    <source>
        <dbReference type="Proteomes" id="UP000727506"/>
    </source>
</evidence>
<protein>
    <submittedName>
        <fullName evidence="1">DUF4190 domain-containing protein</fullName>
    </submittedName>
</protein>
<dbReference type="AlphaFoldDB" id="A0A943UYN1"/>
<proteinExistence type="predicted"/>
<gene>
    <name evidence="1" type="ORF">KH142_00875</name>
</gene>
<sequence length="63" mass="6863">AGDLQSLDEAGAKVLLGELYQAAMDKTTAMTTDYVSLEVVKSGDSWQVDEDSWGDELDYLFGL</sequence>
<evidence type="ECO:0000313" key="1">
    <source>
        <dbReference type="EMBL" id="MBS6940041.1"/>
    </source>
</evidence>
<name>A0A943UYN1_9ACTN</name>
<feature type="non-terminal residue" evidence="1">
    <location>
        <position position="1"/>
    </location>
</feature>